<evidence type="ECO:0000313" key="4">
    <source>
        <dbReference type="EMBL" id="CEL64905.1"/>
    </source>
</evidence>
<dbReference type="EMBL" id="LN714477">
    <property type="protein sequence ID" value="CEL64905.1"/>
    <property type="molecule type" value="Genomic_DNA"/>
</dbReference>
<feature type="domain" description="PLOD1-3-like GT" evidence="3">
    <location>
        <begin position="40"/>
        <end position="134"/>
    </location>
</feature>
<organism evidence="4">
    <name type="scientific">Neospora caninum (strain Liverpool)</name>
    <dbReference type="NCBI Taxonomy" id="572307"/>
    <lineage>
        <taxon>Eukaryota</taxon>
        <taxon>Sar</taxon>
        <taxon>Alveolata</taxon>
        <taxon>Apicomplexa</taxon>
        <taxon>Conoidasida</taxon>
        <taxon>Coccidia</taxon>
        <taxon>Eucoccidiorida</taxon>
        <taxon>Eimeriorina</taxon>
        <taxon>Sarcocystidae</taxon>
        <taxon>Neospora</taxon>
    </lineage>
</organism>
<proteinExistence type="predicted"/>
<feature type="region of interest" description="Disordered" evidence="1">
    <location>
        <begin position="517"/>
        <end position="542"/>
    </location>
</feature>
<keyword evidence="2" id="KW-0472">Membrane</keyword>
<sequence length="562" mass="62323">MIGMGPSSRASFPSDSSPVAPPTVDVPSLMDPYPASLPPLHILSVTTHRNGYFTSLVYSSTLLGADLRVFGWGQKWHGFGSKMMAMVAFSRSRDPGEIVMIVDGFDTVLLQPKEAIARKFLEFGNRIVVTGEATMHRWGFFKHLFRLYHDCIFRASGDNKWPKPLPYASPNLRLTLVNAGAFIGFAGDIVRLFQNIDCDTNDQKFLGDLYRADPYKDVVIDHNCAIFALYRRDLKFLSFEEAEKHARHVVPYFEEGSPSKKYPPAPAVMRTALRGAVLDARTNEAPCVLHIHCRRNADWLMKLLGLPCGEDVTDFRSYVWYAFFSLKGTIGADRQVARVWGTVLFTTIVTCISIFGLGVVLLGWCARQAASHNLPAWLSENGVQPILNFLLQLYMLSKWSHVFTPLAKGDWAASQDDPFGQQPWPLPHITANDGGEVIPKAQGGDASVLVNSGLLLGHLVLAAVAELGVFILRVVSWVVEVAIRLRWVFLGGAIVGITILTGMTLIVVGLNVDGENDDGSGQATKDSNSLKKKVRDGSPRTHQRHFVRERQMHQTARVDQHL</sequence>
<evidence type="ECO:0000259" key="3">
    <source>
        <dbReference type="Pfam" id="PF25342"/>
    </source>
</evidence>
<evidence type="ECO:0000256" key="2">
    <source>
        <dbReference type="SAM" id="Phobius"/>
    </source>
</evidence>
<keyword evidence="2" id="KW-0812">Transmembrane</keyword>
<feature type="transmembrane region" description="Helical" evidence="2">
    <location>
        <begin position="487"/>
        <end position="510"/>
    </location>
</feature>
<evidence type="ECO:0000256" key="1">
    <source>
        <dbReference type="SAM" id="MobiDB-lite"/>
    </source>
</evidence>
<feature type="transmembrane region" description="Helical" evidence="2">
    <location>
        <begin position="455"/>
        <end position="475"/>
    </location>
</feature>
<dbReference type="CDD" id="cd22997">
    <property type="entry name" value="GT_LH"/>
    <property type="match status" value="1"/>
</dbReference>
<gene>
    <name evidence="4" type="ORF">BN1204_007740</name>
</gene>
<feature type="transmembrane region" description="Helical" evidence="2">
    <location>
        <begin position="339"/>
        <end position="364"/>
    </location>
</feature>
<protein>
    <recommendedName>
        <fullName evidence="3">PLOD1-3-like GT domain-containing protein</fullName>
    </recommendedName>
</protein>
<reference evidence="4" key="1">
    <citation type="journal article" date="2015" name="PLoS ONE">
        <title>Comprehensive Evaluation of Toxoplasma gondii VEG and Neospora caninum LIV Genomes with Tachyzoite Stage Transcriptome and Proteome Defines Novel Transcript Features.</title>
        <authorList>
            <person name="Ramaprasad A."/>
            <person name="Mourier T."/>
            <person name="Naeem R."/>
            <person name="Malas T.B."/>
            <person name="Moussa E."/>
            <person name="Panigrahi A."/>
            <person name="Vermont S.J."/>
            <person name="Otto T.D."/>
            <person name="Wastling J."/>
            <person name="Pain A."/>
        </authorList>
    </citation>
    <scope>NUCLEOTIDE SEQUENCE</scope>
    <source>
        <strain evidence="4">Liverpool</strain>
    </source>
</reference>
<name>A0A0F7U8I8_NEOCL</name>
<dbReference type="Pfam" id="PF25342">
    <property type="entry name" value="GT_PLOD"/>
    <property type="match status" value="1"/>
</dbReference>
<dbReference type="InterPro" id="IPR057589">
    <property type="entry name" value="GT_PLOD"/>
</dbReference>
<accession>A0A0F7U8I8</accession>
<dbReference type="AlphaFoldDB" id="A0A0F7U8I8"/>
<keyword evidence="2" id="KW-1133">Transmembrane helix</keyword>
<feature type="transmembrane region" description="Helical" evidence="2">
    <location>
        <begin position="376"/>
        <end position="396"/>
    </location>
</feature>